<evidence type="ECO:0000256" key="2">
    <source>
        <dbReference type="SAM" id="SignalP"/>
    </source>
</evidence>
<evidence type="ECO:0000313" key="4">
    <source>
        <dbReference type="Proteomes" id="UP000324222"/>
    </source>
</evidence>
<proteinExistence type="predicted"/>
<dbReference type="Proteomes" id="UP000324222">
    <property type="component" value="Unassembled WGS sequence"/>
</dbReference>
<evidence type="ECO:0000313" key="3">
    <source>
        <dbReference type="EMBL" id="MPC96143.1"/>
    </source>
</evidence>
<keyword evidence="4" id="KW-1185">Reference proteome</keyword>
<feature type="region of interest" description="Disordered" evidence="1">
    <location>
        <begin position="20"/>
        <end position="49"/>
    </location>
</feature>
<reference evidence="3 4" key="1">
    <citation type="submission" date="2019-05" db="EMBL/GenBank/DDBJ databases">
        <title>Another draft genome of Portunus trituberculatus and its Hox gene families provides insights of decapod evolution.</title>
        <authorList>
            <person name="Jeong J.-H."/>
            <person name="Song I."/>
            <person name="Kim S."/>
            <person name="Choi T."/>
            <person name="Kim D."/>
            <person name="Ryu S."/>
            <person name="Kim W."/>
        </authorList>
    </citation>
    <scope>NUCLEOTIDE SEQUENCE [LARGE SCALE GENOMIC DNA]</scope>
    <source>
        <tissue evidence="3">Muscle</tissue>
    </source>
</reference>
<organism evidence="3 4">
    <name type="scientific">Portunus trituberculatus</name>
    <name type="common">Swimming crab</name>
    <name type="synonym">Neptunus trituberculatus</name>
    <dbReference type="NCBI Taxonomy" id="210409"/>
    <lineage>
        <taxon>Eukaryota</taxon>
        <taxon>Metazoa</taxon>
        <taxon>Ecdysozoa</taxon>
        <taxon>Arthropoda</taxon>
        <taxon>Crustacea</taxon>
        <taxon>Multicrustacea</taxon>
        <taxon>Malacostraca</taxon>
        <taxon>Eumalacostraca</taxon>
        <taxon>Eucarida</taxon>
        <taxon>Decapoda</taxon>
        <taxon>Pleocyemata</taxon>
        <taxon>Brachyura</taxon>
        <taxon>Eubrachyura</taxon>
        <taxon>Portunoidea</taxon>
        <taxon>Portunidae</taxon>
        <taxon>Portuninae</taxon>
        <taxon>Portunus</taxon>
    </lineage>
</organism>
<feature type="signal peptide" evidence="2">
    <location>
        <begin position="1"/>
        <end position="22"/>
    </location>
</feature>
<keyword evidence="2" id="KW-0732">Signal</keyword>
<protein>
    <submittedName>
        <fullName evidence="3">Uncharacterized protein</fullName>
    </submittedName>
</protein>
<feature type="chain" id="PRO_5022747788" evidence="2">
    <location>
        <begin position="23"/>
        <end position="60"/>
    </location>
</feature>
<feature type="compositionally biased region" description="Pro residues" evidence="1">
    <location>
        <begin position="36"/>
        <end position="48"/>
    </location>
</feature>
<accession>A0A5B7JNX1</accession>
<sequence>MLALRPLFVWLSYIRAVPRAKQQPPTMEDEEGRRIIPPPPPPPPPPPSAQYSMWCCAELS</sequence>
<evidence type="ECO:0000256" key="1">
    <source>
        <dbReference type="SAM" id="MobiDB-lite"/>
    </source>
</evidence>
<name>A0A5B7JNX1_PORTR</name>
<gene>
    <name evidence="3" type="ORF">E2C01_091385</name>
</gene>
<dbReference type="EMBL" id="VSRR010104795">
    <property type="protein sequence ID" value="MPC96143.1"/>
    <property type="molecule type" value="Genomic_DNA"/>
</dbReference>
<comment type="caution">
    <text evidence="3">The sequence shown here is derived from an EMBL/GenBank/DDBJ whole genome shotgun (WGS) entry which is preliminary data.</text>
</comment>
<dbReference type="AlphaFoldDB" id="A0A5B7JNX1"/>